<proteinExistence type="predicted"/>
<dbReference type="Proteomes" id="UP001234178">
    <property type="component" value="Unassembled WGS sequence"/>
</dbReference>
<organism evidence="1 2">
    <name type="scientific">Daphnia magna</name>
    <dbReference type="NCBI Taxonomy" id="35525"/>
    <lineage>
        <taxon>Eukaryota</taxon>
        <taxon>Metazoa</taxon>
        <taxon>Ecdysozoa</taxon>
        <taxon>Arthropoda</taxon>
        <taxon>Crustacea</taxon>
        <taxon>Branchiopoda</taxon>
        <taxon>Diplostraca</taxon>
        <taxon>Cladocera</taxon>
        <taxon>Anomopoda</taxon>
        <taxon>Daphniidae</taxon>
        <taxon>Daphnia</taxon>
    </lineage>
</organism>
<reference evidence="1 2" key="1">
    <citation type="journal article" date="2023" name="Nucleic Acids Res.">
        <title>The hologenome of Daphnia magna reveals possible DNA methylation and microbiome-mediated evolution of the host genome.</title>
        <authorList>
            <person name="Chaturvedi A."/>
            <person name="Li X."/>
            <person name="Dhandapani V."/>
            <person name="Marshall H."/>
            <person name="Kissane S."/>
            <person name="Cuenca-Cambronero M."/>
            <person name="Asole G."/>
            <person name="Calvet F."/>
            <person name="Ruiz-Romero M."/>
            <person name="Marangio P."/>
            <person name="Guigo R."/>
            <person name="Rago D."/>
            <person name="Mirbahai L."/>
            <person name="Eastwood N."/>
            <person name="Colbourne J.K."/>
            <person name="Zhou J."/>
            <person name="Mallon E."/>
            <person name="Orsini L."/>
        </authorList>
    </citation>
    <scope>NUCLEOTIDE SEQUENCE [LARGE SCALE GENOMIC DNA]</scope>
    <source>
        <strain evidence="1">LRV0_1</strain>
    </source>
</reference>
<evidence type="ECO:0000313" key="2">
    <source>
        <dbReference type="Proteomes" id="UP001234178"/>
    </source>
</evidence>
<evidence type="ECO:0000313" key="1">
    <source>
        <dbReference type="EMBL" id="KAK4015693.1"/>
    </source>
</evidence>
<name>A0ABQ9ZRY3_9CRUS</name>
<comment type="caution">
    <text evidence="1">The sequence shown here is derived from an EMBL/GenBank/DDBJ whole genome shotgun (WGS) entry which is preliminary data.</text>
</comment>
<dbReference type="EMBL" id="JAOYFB010000005">
    <property type="protein sequence ID" value="KAK4015693.1"/>
    <property type="molecule type" value="Genomic_DNA"/>
</dbReference>
<gene>
    <name evidence="1" type="ORF">OUZ56_030667</name>
</gene>
<protein>
    <submittedName>
        <fullName evidence="1">Uncharacterized protein</fullName>
    </submittedName>
</protein>
<accession>A0ABQ9ZRY3</accession>
<keyword evidence="2" id="KW-1185">Reference proteome</keyword>
<sequence>MTIHTLPAVTDLLSVLETNSIHTAAVPMMNETNDTFVLEERMSHRIFQEPKRSMH</sequence>